<feature type="region of interest" description="Disordered" evidence="1">
    <location>
        <begin position="179"/>
        <end position="272"/>
    </location>
</feature>
<feature type="compositionally biased region" description="Basic and acidic residues" evidence="1">
    <location>
        <begin position="88"/>
        <end position="167"/>
    </location>
</feature>
<dbReference type="Proteomes" id="UP001432027">
    <property type="component" value="Unassembled WGS sequence"/>
</dbReference>
<dbReference type="EMBL" id="BTSX01000006">
    <property type="protein sequence ID" value="GMT05447.1"/>
    <property type="molecule type" value="Genomic_DNA"/>
</dbReference>
<sequence>MRELGATAASDVIERDFWCKKGNRAEDYDEHKAELKREKEEEERREKERTEKEKGKTHKENDAAAPDTMDVDMDEPMMSEEYGMAAGEDQHPRDPIDTADVKEEAEEQMKREMKDKKREEEERKKETERRKEEEKARKEKEREEQKEKKKQQEEKRRREAETARVCGDDVRWATVSADGGAAVAARESNASGDASQSFLSSTTTSSSPTFRIPMKTNKGEDTEVEKRNEKGTVAKKIKMEEEEEMETVGETKERGAHENQAATPKMKEEPIDPEGVATTIENCKETVQLLSRVAALMARGLQPE</sequence>
<comment type="caution">
    <text evidence="2">The sequence shown here is derived from an EMBL/GenBank/DDBJ whole genome shotgun (WGS) entry which is preliminary data.</text>
</comment>
<organism evidence="2 3">
    <name type="scientific">Pristionchus entomophagus</name>
    <dbReference type="NCBI Taxonomy" id="358040"/>
    <lineage>
        <taxon>Eukaryota</taxon>
        <taxon>Metazoa</taxon>
        <taxon>Ecdysozoa</taxon>
        <taxon>Nematoda</taxon>
        <taxon>Chromadorea</taxon>
        <taxon>Rhabditida</taxon>
        <taxon>Rhabditina</taxon>
        <taxon>Diplogasteromorpha</taxon>
        <taxon>Diplogasteroidea</taxon>
        <taxon>Neodiplogasteridae</taxon>
        <taxon>Pristionchus</taxon>
    </lineage>
</organism>
<accession>A0AAV5UFT3</accession>
<protein>
    <submittedName>
        <fullName evidence="2">Uncharacterized protein</fullName>
    </submittedName>
</protein>
<name>A0AAV5UFT3_9BILA</name>
<feature type="compositionally biased region" description="Basic and acidic residues" evidence="1">
    <location>
        <begin position="12"/>
        <end position="62"/>
    </location>
</feature>
<feature type="compositionally biased region" description="Low complexity" evidence="1">
    <location>
        <begin position="195"/>
        <end position="209"/>
    </location>
</feature>
<feature type="compositionally biased region" description="Acidic residues" evidence="1">
    <location>
        <begin position="69"/>
        <end position="78"/>
    </location>
</feature>
<reference evidence="2" key="1">
    <citation type="submission" date="2023-10" db="EMBL/GenBank/DDBJ databases">
        <title>Genome assembly of Pristionchus species.</title>
        <authorList>
            <person name="Yoshida K."/>
            <person name="Sommer R.J."/>
        </authorList>
    </citation>
    <scope>NUCLEOTIDE SEQUENCE</scope>
    <source>
        <strain evidence="2">RS0144</strain>
    </source>
</reference>
<evidence type="ECO:0000313" key="2">
    <source>
        <dbReference type="EMBL" id="GMT05447.1"/>
    </source>
</evidence>
<feature type="compositionally biased region" description="Basic and acidic residues" evidence="1">
    <location>
        <begin position="217"/>
        <end position="232"/>
    </location>
</feature>
<keyword evidence="3" id="KW-1185">Reference proteome</keyword>
<gene>
    <name evidence="2" type="ORF">PENTCL1PPCAC_27621</name>
</gene>
<evidence type="ECO:0000313" key="3">
    <source>
        <dbReference type="Proteomes" id="UP001432027"/>
    </source>
</evidence>
<evidence type="ECO:0000256" key="1">
    <source>
        <dbReference type="SAM" id="MobiDB-lite"/>
    </source>
</evidence>
<proteinExistence type="predicted"/>
<dbReference type="AlphaFoldDB" id="A0AAV5UFT3"/>
<feature type="region of interest" description="Disordered" evidence="1">
    <location>
        <begin position="1"/>
        <end position="167"/>
    </location>
</feature>